<dbReference type="OrthoDB" id="9800291at2"/>
<dbReference type="PATRIC" id="fig|81857.3.peg.165"/>
<comment type="subunit">
    <text evidence="7">Homodimer. The dihydroxyacetone kinase complex is composed of a homodimer of DhaM, a homodimer of DhaK and the subunit DhaL.</text>
</comment>
<dbReference type="Proteomes" id="UP000051645">
    <property type="component" value="Unassembled WGS sequence"/>
</dbReference>
<dbReference type="GO" id="GO:0019563">
    <property type="term" value="P:glycerol catabolic process"/>
    <property type="evidence" value="ECO:0007669"/>
    <property type="project" value="TreeGrafter"/>
</dbReference>
<dbReference type="GO" id="GO:0005829">
    <property type="term" value="C:cytosol"/>
    <property type="evidence" value="ECO:0007669"/>
    <property type="project" value="TreeGrafter"/>
</dbReference>
<gene>
    <name evidence="10" type="ORF">IV38_GL000160</name>
    <name evidence="11" type="ORF">IV40_GL000509</name>
</gene>
<evidence type="ECO:0000256" key="8">
    <source>
        <dbReference type="ARBA" id="ARBA00055771"/>
    </source>
</evidence>
<proteinExistence type="predicted"/>
<comment type="caution">
    <text evidence="11">The sequence shown here is derived from an EMBL/GenBank/DDBJ whole genome shotgun (WGS) entry which is preliminary data.</text>
</comment>
<dbReference type="AlphaFoldDB" id="A0A0R2G058"/>
<comment type="pathway">
    <text evidence="2">Polyol metabolism; glycerol degradation.</text>
</comment>
<evidence type="ECO:0000256" key="2">
    <source>
        <dbReference type="ARBA" id="ARBA00004745"/>
    </source>
</evidence>
<dbReference type="SUPFAM" id="SSF101473">
    <property type="entry name" value="DhaL-like"/>
    <property type="match status" value="1"/>
</dbReference>
<evidence type="ECO:0000313" key="11">
    <source>
        <dbReference type="EMBL" id="KRN34193.1"/>
    </source>
</evidence>
<dbReference type="EMBL" id="JQAZ01000001">
    <property type="protein sequence ID" value="KRN34193.1"/>
    <property type="molecule type" value="Genomic_DNA"/>
</dbReference>
<dbReference type="Proteomes" id="UP000051751">
    <property type="component" value="Unassembled WGS sequence"/>
</dbReference>
<evidence type="ECO:0000256" key="3">
    <source>
        <dbReference type="ARBA" id="ARBA00012095"/>
    </source>
</evidence>
<keyword evidence="5 11" id="KW-0418">Kinase</keyword>
<dbReference type="EMBL" id="JQAT01000001">
    <property type="protein sequence ID" value="KRN29278.1"/>
    <property type="molecule type" value="Genomic_DNA"/>
</dbReference>
<evidence type="ECO:0000256" key="5">
    <source>
        <dbReference type="ARBA" id="ARBA00022777"/>
    </source>
</evidence>
<dbReference type="Pfam" id="PF02734">
    <property type="entry name" value="Dak2"/>
    <property type="match status" value="1"/>
</dbReference>
<name>A0A0R2G058_9LACO</name>
<dbReference type="RefSeq" id="WP_057768782.1">
    <property type="nucleotide sequence ID" value="NZ_JQAT01000001.1"/>
</dbReference>
<dbReference type="PANTHER" id="PTHR28629">
    <property type="entry name" value="TRIOKINASE/FMN CYCLASE"/>
    <property type="match status" value="1"/>
</dbReference>
<evidence type="ECO:0000313" key="10">
    <source>
        <dbReference type="EMBL" id="KRN29278.1"/>
    </source>
</evidence>
<evidence type="ECO:0000313" key="12">
    <source>
        <dbReference type="Proteomes" id="UP000051645"/>
    </source>
</evidence>
<dbReference type="SMART" id="SM01120">
    <property type="entry name" value="Dak2"/>
    <property type="match status" value="1"/>
</dbReference>
<dbReference type="InterPro" id="IPR012737">
    <property type="entry name" value="DhaK_L_YcgS"/>
</dbReference>
<evidence type="ECO:0000256" key="4">
    <source>
        <dbReference type="ARBA" id="ARBA00022679"/>
    </source>
</evidence>
<evidence type="ECO:0000256" key="6">
    <source>
        <dbReference type="ARBA" id="ARBA00022798"/>
    </source>
</evidence>
<dbReference type="PROSITE" id="PS51480">
    <property type="entry name" value="DHAL"/>
    <property type="match status" value="1"/>
</dbReference>
<keyword evidence="6" id="KW-0319">Glycerol metabolism</keyword>
<protein>
    <recommendedName>
        <fullName evidence="3">phosphoenolpyruvate--glycerone phosphotransferase</fullName>
        <ecNumber evidence="3">2.7.1.121</ecNumber>
    </recommendedName>
</protein>
<evidence type="ECO:0000259" key="9">
    <source>
        <dbReference type="PROSITE" id="PS51480"/>
    </source>
</evidence>
<keyword evidence="4" id="KW-0808">Transferase</keyword>
<accession>A0A0R2G058</accession>
<sequence>MLTVANTTKWLQLFTDQVNTNQDALNQYDTPIGDGDHGSNLARGTTAMMDSLNKADLKSVSDVWKTAAMAIISKVGGAAGPLYGTAFLEMAKASKDRPADDIAVQPLIDASLKGLLKRGGAVPGDKTMVDVWTDVDADLEKGPLTSDQVKTAVESTKPMEAKKGRASYLGKDSVGHLDPGSVSSGFFFESLIQEGEIQ</sequence>
<keyword evidence="12" id="KW-1185">Reference proteome</keyword>
<reference evidence="12 13" key="1">
    <citation type="journal article" date="2015" name="Genome Announc.">
        <title>Expanding the biotechnology potential of lactobacilli through comparative genomics of 213 strains and associated genera.</title>
        <authorList>
            <person name="Sun Z."/>
            <person name="Harris H.M."/>
            <person name="McCann A."/>
            <person name="Guo C."/>
            <person name="Argimon S."/>
            <person name="Zhang W."/>
            <person name="Yang X."/>
            <person name="Jeffery I.B."/>
            <person name="Cooney J.C."/>
            <person name="Kagawa T.F."/>
            <person name="Liu W."/>
            <person name="Song Y."/>
            <person name="Salvetti E."/>
            <person name="Wrobel A."/>
            <person name="Rasinkangas P."/>
            <person name="Parkhill J."/>
            <person name="Rea M.C."/>
            <person name="O'Sullivan O."/>
            <person name="Ritari J."/>
            <person name="Douillard F.P."/>
            <person name="Paul Ross R."/>
            <person name="Yang R."/>
            <person name="Briner A.E."/>
            <person name="Felis G.E."/>
            <person name="de Vos W.M."/>
            <person name="Barrangou R."/>
            <person name="Klaenhammer T.R."/>
            <person name="Caufield P.W."/>
            <person name="Cui Y."/>
            <person name="Zhang H."/>
            <person name="O'Toole P.W."/>
        </authorList>
    </citation>
    <scope>NUCLEOTIDE SEQUENCE [LARGE SCALE GENOMIC DNA]</scope>
    <source>
        <strain evidence="10 13">ATCC BAA-66</strain>
        <strain evidence="11 12">DSM 13344</strain>
    </source>
</reference>
<dbReference type="GO" id="GO:0047324">
    <property type="term" value="F:phosphoenolpyruvate-glycerone phosphotransferase activity"/>
    <property type="evidence" value="ECO:0007669"/>
    <property type="project" value="UniProtKB-EC"/>
</dbReference>
<evidence type="ECO:0000313" key="13">
    <source>
        <dbReference type="Proteomes" id="UP000051751"/>
    </source>
</evidence>
<organism evidence="11 12">
    <name type="scientific">Lactobacillus selangorensis</name>
    <dbReference type="NCBI Taxonomy" id="81857"/>
    <lineage>
        <taxon>Bacteria</taxon>
        <taxon>Bacillati</taxon>
        <taxon>Bacillota</taxon>
        <taxon>Bacilli</taxon>
        <taxon>Lactobacillales</taxon>
        <taxon>Lactobacillaceae</taxon>
        <taxon>Lactobacillus</taxon>
    </lineage>
</organism>
<dbReference type="InterPro" id="IPR050861">
    <property type="entry name" value="Dihydroxyacetone_Kinase"/>
</dbReference>
<dbReference type="STRING" id="81857.IV38_GL000160"/>
<comment type="function">
    <text evidence="8">ADP-binding subunit of the dihydroxyacetone kinase, which is responsible for the phosphoenolpyruvate (PEP)-dependent phosphorylation of dihydroxyacetone. DhaL-ADP is converted to DhaL-ATP via a phosphoryl group transfer from DhaM and transmits it to dihydroxyacetone binds to DhaK.</text>
</comment>
<dbReference type="PANTHER" id="PTHR28629:SF4">
    <property type="entry name" value="TRIOKINASE_FMN CYCLASE"/>
    <property type="match status" value="1"/>
</dbReference>
<evidence type="ECO:0000256" key="7">
    <source>
        <dbReference type="ARBA" id="ARBA00046577"/>
    </source>
</evidence>
<comment type="catalytic activity">
    <reaction evidence="1">
        <text>dihydroxyacetone + phosphoenolpyruvate = dihydroxyacetone phosphate + pyruvate</text>
        <dbReference type="Rhea" id="RHEA:18381"/>
        <dbReference type="ChEBI" id="CHEBI:15361"/>
        <dbReference type="ChEBI" id="CHEBI:16016"/>
        <dbReference type="ChEBI" id="CHEBI:57642"/>
        <dbReference type="ChEBI" id="CHEBI:58702"/>
        <dbReference type="EC" id="2.7.1.121"/>
    </reaction>
</comment>
<dbReference type="FunFam" id="1.25.40.340:FF:000002">
    <property type="entry name" value="Dihydroxyacetone kinase, L subunit"/>
    <property type="match status" value="1"/>
</dbReference>
<dbReference type="EC" id="2.7.1.121" evidence="3"/>
<dbReference type="InterPro" id="IPR036117">
    <property type="entry name" value="DhaL_dom_sf"/>
</dbReference>
<dbReference type="InterPro" id="IPR004007">
    <property type="entry name" value="DhaL_dom"/>
</dbReference>
<dbReference type="GO" id="GO:0004371">
    <property type="term" value="F:glycerone kinase activity"/>
    <property type="evidence" value="ECO:0007669"/>
    <property type="project" value="InterPro"/>
</dbReference>
<evidence type="ECO:0000256" key="1">
    <source>
        <dbReference type="ARBA" id="ARBA00001113"/>
    </source>
</evidence>
<dbReference type="Gene3D" id="1.25.40.340">
    <property type="match status" value="1"/>
</dbReference>
<feature type="domain" description="DhaL" evidence="9">
    <location>
        <begin position="5"/>
        <end position="193"/>
    </location>
</feature>
<dbReference type="NCBIfam" id="TIGR02365">
    <property type="entry name" value="dha_L_ycgS"/>
    <property type="match status" value="1"/>
</dbReference>